<sequence length="75" mass="8563">MRARRLFSALQGGNLSVLNDVTDFLSEISDCLDMLRGANRLEEIDVIEHLKSLDDEEADDIGDMLGMIKKNDWFF</sequence>
<proteinExistence type="predicted"/>
<organism evidence="1 2">
    <name type="scientific">Vreelandella neptunia</name>
    <dbReference type="NCBI Taxonomy" id="115551"/>
    <lineage>
        <taxon>Bacteria</taxon>
        <taxon>Pseudomonadati</taxon>
        <taxon>Pseudomonadota</taxon>
        <taxon>Gammaproteobacteria</taxon>
        <taxon>Oceanospirillales</taxon>
        <taxon>Halomonadaceae</taxon>
        <taxon>Vreelandella</taxon>
    </lineage>
</organism>
<dbReference type="RefSeq" id="WP_240720427.1">
    <property type="nucleotide sequence ID" value="NZ_JAKVTW010000028.1"/>
</dbReference>
<evidence type="ECO:0000313" key="1">
    <source>
        <dbReference type="EMBL" id="MCH4813923.1"/>
    </source>
</evidence>
<keyword evidence="2" id="KW-1185">Reference proteome</keyword>
<gene>
    <name evidence="1" type="ORF">MLE19_21615</name>
</gene>
<dbReference type="Proteomes" id="UP001320609">
    <property type="component" value="Unassembled WGS sequence"/>
</dbReference>
<evidence type="ECO:0000313" key="2">
    <source>
        <dbReference type="Proteomes" id="UP001320609"/>
    </source>
</evidence>
<reference evidence="1 2" key="1">
    <citation type="submission" date="2022-03" db="EMBL/GenBank/DDBJ databases">
        <title>Genomic signatures underlying metal tolerance in selected Arctic bacterial isolates.</title>
        <authorList>
            <person name="Thomas F.A."/>
            <person name="Venkatachalam S."/>
            <person name="Krishnan K.P."/>
        </authorList>
    </citation>
    <scope>NUCLEOTIDE SEQUENCE [LARGE SCALE GENOMIC DNA]</scope>
    <source>
        <strain evidence="1 2">HM116</strain>
    </source>
</reference>
<dbReference type="EMBL" id="JAKVTW010000028">
    <property type="protein sequence ID" value="MCH4813923.1"/>
    <property type="molecule type" value="Genomic_DNA"/>
</dbReference>
<comment type="caution">
    <text evidence="1">The sequence shown here is derived from an EMBL/GenBank/DDBJ whole genome shotgun (WGS) entry which is preliminary data.</text>
</comment>
<name>A0ABS9SCT2_9GAMM</name>
<protein>
    <submittedName>
        <fullName evidence="1">Uncharacterized protein</fullName>
    </submittedName>
</protein>
<accession>A0ABS9SCT2</accession>